<dbReference type="InterPro" id="IPR050121">
    <property type="entry name" value="Cytochrome_P450_monoxygenase"/>
</dbReference>
<dbReference type="GO" id="GO:0020037">
    <property type="term" value="F:heme binding"/>
    <property type="evidence" value="ECO:0007669"/>
    <property type="project" value="InterPro"/>
</dbReference>
<dbReference type="Proteomes" id="UP001150538">
    <property type="component" value="Unassembled WGS sequence"/>
</dbReference>
<evidence type="ECO:0000256" key="3">
    <source>
        <dbReference type="ARBA" id="ARBA00023002"/>
    </source>
</evidence>
<dbReference type="InterPro" id="IPR036396">
    <property type="entry name" value="Cyt_P450_sf"/>
</dbReference>
<dbReference type="InterPro" id="IPR002401">
    <property type="entry name" value="Cyt_P450_E_grp-I"/>
</dbReference>
<keyword evidence="2 5" id="KW-0479">Metal-binding</keyword>
<dbReference type="InterPro" id="IPR001128">
    <property type="entry name" value="Cyt_P450"/>
</dbReference>
<evidence type="ECO:0000313" key="7">
    <source>
        <dbReference type="EMBL" id="KAJ1915761.1"/>
    </source>
</evidence>
<dbReference type="PRINTS" id="PR00385">
    <property type="entry name" value="P450"/>
</dbReference>
<dbReference type="GO" id="GO:0044550">
    <property type="term" value="P:secondary metabolite biosynthetic process"/>
    <property type="evidence" value="ECO:0007669"/>
    <property type="project" value="UniProtKB-ARBA"/>
</dbReference>
<reference evidence="7" key="1">
    <citation type="submission" date="2022-07" db="EMBL/GenBank/DDBJ databases">
        <title>Phylogenomic reconstructions and comparative analyses of Kickxellomycotina fungi.</title>
        <authorList>
            <person name="Reynolds N.K."/>
            <person name="Stajich J.E."/>
            <person name="Barry K."/>
            <person name="Grigoriev I.V."/>
            <person name="Crous P."/>
            <person name="Smith M.E."/>
        </authorList>
    </citation>
    <scope>NUCLEOTIDE SEQUENCE</scope>
    <source>
        <strain evidence="7">NBRC 100468</strain>
    </source>
</reference>
<dbReference type="OrthoDB" id="1470350at2759"/>
<dbReference type="Pfam" id="PF00067">
    <property type="entry name" value="p450"/>
    <property type="match status" value="1"/>
</dbReference>
<keyword evidence="8" id="KW-1185">Reference proteome</keyword>
<protein>
    <recommendedName>
        <fullName evidence="9">Cytochrome P450</fullName>
    </recommendedName>
</protein>
<evidence type="ECO:0000256" key="2">
    <source>
        <dbReference type="ARBA" id="ARBA00022723"/>
    </source>
</evidence>
<comment type="caution">
    <text evidence="7">The sequence shown here is derived from an EMBL/GenBank/DDBJ whole genome shotgun (WGS) entry which is preliminary data.</text>
</comment>
<evidence type="ECO:0000256" key="6">
    <source>
        <dbReference type="RuleBase" id="RU000461"/>
    </source>
</evidence>
<organism evidence="7 8">
    <name type="scientific">Mycoemilia scoparia</name>
    <dbReference type="NCBI Taxonomy" id="417184"/>
    <lineage>
        <taxon>Eukaryota</taxon>
        <taxon>Fungi</taxon>
        <taxon>Fungi incertae sedis</taxon>
        <taxon>Zoopagomycota</taxon>
        <taxon>Kickxellomycotina</taxon>
        <taxon>Kickxellomycetes</taxon>
        <taxon>Kickxellales</taxon>
        <taxon>Kickxellaceae</taxon>
        <taxon>Mycoemilia</taxon>
    </lineage>
</organism>
<dbReference type="SUPFAM" id="SSF48264">
    <property type="entry name" value="Cytochrome P450"/>
    <property type="match status" value="1"/>
</dbReference>
<dbReference type="GO" id="GO:0005506">
    <property type="term" value="F:iron ion binding"/>
    <property type="evidence" value="ECO:0007669"/>
    <property type="project" value="InterPro"/>
</dbReference>
<dbReference type="PROSITE" id="PS00086">
    <property type="entry name" value="CYTOCHROME_P450"/>
    <property type="match status" value="1"/>
</dbReference>
<dbReference type="EMBL" id="JANBPU010000131">
    <property type="protein sequence ID" value="KAJ1915761.1"/>
    <property type="molecule type" value="Genomic_DNA"/>
</dbReference>
<keyword evidence="5 6" id="KW-0349">Heme</keyword>
<dbReference type="GO" id="GO:0016705">
    <property type="term" value="F:oxidoreductase activity, acting on paired donors, with incorporation or reduction of molecular oxygen"/>
    <property type="evidence" value="ECO:0007669"/>
    <property type="project" value="InterPro"/>
</dbReference>
<proteinExistence type="inferred from homology"/>
<sequence length="549" mass="61820">MFRVMSVLYLSPLSKIPGPILDTLFPGITDVYHLLRGTAAQHILKQHQRYGPVVRLGPNNVSITAPADWKKILGSHRFKKYTTARIKCFGAQNTFTTYDPGINQSRRRLIKPAFTTTHIAVMEQRILQAGPMSMKRKIDEAIRNAKERSNNNNNGGGGGRDYNSTKINYVDWFHYMTFDVIGELAFGASFGMLQKGDYMMLEGIKALNTLGIYEIYIPYFGQFENVLVPGLVKKVERLLDFTKSVVAKRKRQISNNPLPTESPPPHLHHQDILQVFINNTDQETSGTKLSEPELISELTAQLFGGTDTSSNTLSWTLFLLMVYPSTYHKVCKEIRTAFPDKPKPITYTEGLPKLPYLEAVIYESMRFLPTTSGRLCRKIPESSLPASSTGGGHVLSNGGKYYYLPPGTEISIPIYSINHDSTLWKDHHVFLPERFYATETNSIQDVAARKKNLLTFSSGVRICPGRNLAMCEIFMTLANLLRDYEFWLPPEMAGKYGPDVIDKDTGQPKIIPGFLGITFTPKCTERDGWICVKHNTTQQTTTLQLTTAK</sequence>
<dbReference type="PANTHER" id="PTHR24305">
    <property type="entry name" value="CYTOCHROME P450"/>
    <property type="match status" value="1"/>
</dbReference>
<dbReference type="PRINTS" id="PR00463">
    <property type="entry name" value="EP450I"/>
</dbReference>
<comment type="cofactor">
    <cofactor evidence="1 5">
        <name>heme</name>
        <dbReference type="ChEBI" id="CHEBI:30413"/>
    </cofactor>
</comment>
<feature type="binding site" description="axial binding residue" evidence="5">
    <location>
        <position position="463"/>
    </location>
    <ligand>
        <name>heme</name>
        <dbReference type="ChEBI" id="CHEBI:30413"/>
    </ligand>
    <ligandPart>
        <name>Fe</name>
        <dbReference type="ChEBI" id="CHEBI:18248"/>
    </ligandPart>
</feature>
<keyword evidence="4 5" id="KW-0408">Iron</keyword>
<evidence type="ECO:0000256" key="4">
    <source>
        <dbReference type="ARBA" id="ARBA00023004"/>
    </source>
</evidence>
<evidence type="ECO:0008006" key="9">
    <source>
        <dbReference type="Google" id="ProtNLM"/>
    </source>
</evidence>
<accession>A0A9W8DRL7</accession>
<dbReference type="GO" id="GO:0004497">
    <property type="term" value="F:monooxygenase activity"/>
    <property type="evidence" value="ECO:0007669"/>
    <property type="project" value="UniProtKB-KW"/>
</dbReference>
<evidence type="ECO:0000313" key="8">
    <source>
        <dbReference type="Proteomes" id="UP001150538"/>
    </source>
</evidence>
<name>A0A9W8DRL7_9FUNG</name>
<gene>
    <name evidence="7" type="ORF">H4219_004142</name>
</gene>
<comment type="similarity">
    <text evidence="6">Belongs to the cytochrome P450 family.</text>
</comment>
<dbReference type="AlphaFoldDB" id="A0A9W8DRL7"/>
<evidence type="ECO:0000256" key="5">
    <source>
        <dbReference type="PIRSR" id="PIRSR602401-1"/>
    </source>
</evidence>
<dbReference type="PANTHER" id="PTHR24305:SF235">
    <property type="entry name" value="CYTOCHROME P450 MONOOXYGENASE APDB-RELATED"/>
    <property type="match status" value="1"/>
</dbReference>
<dbReference type="InterPro" id="IPR017972">
    <property type="entry name" value="Cyt_P450_CS"/>
</dbReference>
<dbReference type="Gene3D" id="1.10.630.10">
    <property type="entry name" value="Cytochrome P450"/>
    <property type="match status" value="1"/>
</dbReference>
<evidence type="ECO:0000256" key="1">
    <source>
        <dbReference type="ARBA" id="ARBA00001971"/>
    </source>
</evidence>
<keyword evidence="6" id="KW-0503">Monooxygenase</keyword>
<keyword evidence="3 6" id="KW-0560">Oxidoreductase</keyword>